<comment type="catalytic activity">
    <reaction evidence="11">
        <text>L-threonine + hydrogencarbonate + ATP = L-threonylcarbamoyladenylate + diphosphate + H2O</text>
        <dbReference type="Rhea" id="RHEA:36407"/>
        <dbReference type="ChEBI" id="CHEBI:15377"/>
        <dbReference type="ChEBI" id="CHEBI:17544"/>
        <dbReference type="ChEBI" id="CHEBI:30616"/>
        <dbReference type="ChEBI" id="CHEBI:33019"/>
        <dbReference type="ChEBI" id="CHEBI:57926"/>
        <dbReference type="ChEBI" id="CHEBI:73682"/>
        <dbReference type="EC" id="2.7.7.87"/>
    </reaction>
</comment>
<sequence length="205" mass="22943">MKVVKKDVTNVKEIARALREGKLICAPTDTLYGILGNALDKKAVEEVYRIKGRDPQKPLIVLFESVEQLTEHGVVIPERFKDKLKKLIPAPITFVLPLDSESPFRALFCRDNLAVRIPDDNFLRALIKETFPLFAPSANPQGEKPATNCKECYRYFRDKLAYCVEGKPGNVPSTIVSLLGNTPELIREGAIKFSKVMEVLVGEEA</sequence>
<keyword evidence="5" id="KW-0808">Transferase</keyword>
<evidence type="ECO:0000256" key="1">
    <source>
        <dbReference type="ARBA" id="ARBA00004496"/>
    </source>
</evidence>
<comment type="subcellular location">
    <subcellularLocation>
        <location evidence="1">Cytoplasm</location>
    </subcellularLocation>
</comment>
<dbReference type="InterPro" id="IPR017945">
    <property type="entry name" value="DHBP_synth_RibB-like_a/b_dom"/>
</dbReference>
<dbReference type="PROSITE" id="PS51163">
    <property type="entry name" value="YRDC"/>
    <property type="match status" value="1"/>
</dbReference>
<evidence type="ECO:0000313" key="13">
    <source>
        <dbReference type="EMBL" id="TCK04578.1"/>
    </source>
</evidence>
<feature type="domain" description="YrdC-like" evidence="12">
    <location>
        <begin position="8"/>
        <end position="191"/>
    </location>
</feature>
<evidence type="ECO:0000256" key="11">
    <source>
        <dbReference type="ARBA" id="ARBA00048366"/>
    </source>
</evidence>
<evidence type="ECO:0000256" key="5">
    <source>
        <dbReference type="ARBA" id="ARBA00022679"/>
    </source>
</evidence>
<dbReference type="PANTHER" id="PTHR17490">
    <property type="entry name" value="SUA5"/>
    <property type="match status" value="1"/>
</dbReference>
<dbReference type="AlphaFoldDB" id="A0A4R1GA54"/>
<dbReference type="InterPro" id="IPR050156">
    <property type="entry name" value="TC-AMP_synthase_SUA5"/>
</dbReference>
<keyword evidence="14" id="KW-1185">Reference proteome</keyword>
<dbReference type="OrthoDB" id="9814580at2"/>
<dbReference type="Proteomes" id="UP000295777">
    <property type="component" value="Unassembled WGS sequence"/>
</dbReference>
<evidence type="ECO:0000256" key="3">
    <source>
        <dbReference type="ARBA" id="ARBA00012584"/>
    </source>
</evidence>
<comment type="caution">
    <text evidence="13">The sequence shown here is derived from an EMBL/GenBank/DDBJ whole genome shotgun (WGS) entry which is preliminary data.</text>
</comment>
<evidence type="ECO:0000256" key="2">
    <source>
        <dbReference type="ARBA" id="ARBA00007663"/>
    </source>
</evidence>
<evidence type="ECO:0000256" key="8">
    <source>
        <dbReference type="ARBA" id="ARBA00022741"/>
    </source>
</evidence>
<evidence type="ECO:0000259" key="12">
    <source>
        <dbReference type="PROSITE" id="PS51163"/>
    </source>
</evidence>
<proteinExistence type="inferred from homology"/>
<dbReference type="EC" id="2.7.7.87" evidence="3"/>
<dbReference type="NCBIfam" id="TIGR00057">
    <property type="entry name" value="L-threonylcarbamoyladenylate synthase"/>
    <property type="match status" value="1"/>
</dbReference>
<dbReference type="GO" id="GO:0006450">
    <property type="term" value="P:regulation of translational fidelity"/>
    <property type="evidence" value="ECO:0007669"/>
    <property type="project" value="TreeGrafter"/>
</dbReference>
<evidence type="ECO:0000256" key="6">
    <source>
        <dbReference type="ARBA" id="ARBA00022694"/>
    </source>
</evidence>
<name>A0A4R1GA54_9BACT</name>
<dbReference type="Pfam" id="PF01300">
    <property type="entry name" value="Sua5_yciO_yrdC"/>
    <property type="match status" value="1"/>
</dbReference>
<accession>A0A4R1GA54</accession>
<dbReference type="EMBL" id="SMFV01000003">
    <property type="protein sequence ID" value="TCK04578.1"/>
    <property type="molecule type" value="Genomic_DNA"/>
</dbReference>
<dbReference type="GO" id="GO:0005737">
    <property type="term" value="C:cytoplasm"/>
    <property type="evidence" value="ECO:0007669"/>
    <property type="project" value="UniProtKB-SubCell"/>
</dbReference>
<evidence type="ECO:0000256" key="10">
    <source>
        <dbReference type="ARBA" id="ARBA00029774"/>
    </source>
</evidence>
<dbReference type="GO" id="GO:0061710">
    <property type="term" value="F:L-threonylcarbamoyladenylate synthase"/>
    <property type="evidence" value="ECO:0007669"/>
    <property type="project" value="UniProtKB-EC"/>
</dbReference>
<dbReference type="GO" id="GO:0000049">
    <property type="term" value="F:tRNA binding"/>
    <property type="evidence" value="ECO:0007669"/>
    <property type="project" value="TreeGrafter"/>
</dbReference>
<evidence type="ECO:0000256" key="9">
    <source>
        <dbReference type="ARBA" id="ARBA00022840"/>
    </source>
</evidence>
<dbReference type="PANTHER" id="PTHR17490:SF16">
    <property type="entry name" value="THREONYLCARBAMOYL-AMP SYNTHASE"/>
    <property type="match status" value="1"/>
</dbReference>
<dbReference type="Gene3D" id="3.90.870.10">
    <property type="entry name" value="DHBP synthase"/>
    <property type="match status" value="1"/>
</dbReference>
<evidence type="ECO:0000313" key="14">
    <source>
        <dbReference type="Proteomes" id="UP000295777"/>
    </source>
</evidence>
<dbReference type="RefSeq" id="WP_132526429.1">
    <property type="nucleotide sequence ID" value="NZ_SMFV01000003.1"/>
</dbReference>
<dbReference type="SUPFAM" id="SSF55821">
    <property type="entry name" value="YrdC/RibB"/>
    <property type="match status" value="1"/>
</dbReference>
<reference evidence="13 14" key="1">
    <citation type="submission" date="2019-03" db="EMBL/GenBank/DDBJ databases">
        <title>Genomic Encyclopedia of Archaeal and Bacterial Type Strains, Phase II (KMG-II): from individual species to whole genera.</title>
        <authorList>
            <person name="Goeker M."/>
        </authorList>
    </citation>
    <scope>NUCLEOTIDE SEQUENCE [LARGE SCALE GENOMIC DNA]</scope>
    <source>
        <strain evidence="13 14">DSM 24425</strain>
    </source>
</reference>
<evidence type="ECO:0000256" key="4">
    <source>
        <dbReference type="ARBA" id="ARBA00022490"/>
    </source>
</evidence>
<keyword evidence="4" id="KW-0963">Cytoplasm</keyword>
<keyword evidence="7" id="KW-0548">Nucleotidyltransferase</keyword>
<dbReference type="GO" id="GO:0005524">
    <property type="term" value="F:ATP binding"/>
    <property type="evidence" value="ECO:0007669"/>
    <property type="project" value="UniProtKB-KW"/>
</dbReference>
<keyword evidence="6" id="KW-0819">tRNA processing</keyword>
<keyword evidence="8" id="KW-0547">Nucleotide-binding</keyword>
<gene>
    <name evidence="13" type="ORF">CLV27_1011</name>
</gene>
<dbReference type="GO" id="GO:0008033">
    <property type="term" value="P:tRNA processing"/>
    <property type="evidence" value="ECO:0007669"/>
    <property type="project" value="UniProtKB-KW"/>
</dbReference>
<comment type="similarity">
    <text evidence="2">Belongs to the SUA5 family.</text>
</comment>
<evidence type="ECO:0000256" key="7">
    <source>
        <dbReference type="ARBA" id="ARBA00022695"/>
    </source>
</evidence>
<protein>
    <recommendedName>
        <fullName evidence="10">L-threonylcarbamoyladenylate synthase</fullName>
        <ecNumber evidence="3">2.7.7.87</ecNumber>
    </recommendedName>
    <alternativeName>
        <fullName evidence="10">L-threonylcarbamoyladenylate synthase</fullName>
    </alternativeName>
</protein>
<keyword evidence="9" id="KW-0067">ATP-binding</keyword>
<dbReference type="InterPro" id="IPR006070">
    <property type="entry name" value="Sua5-like_dom"/>
</dbReference>
<dbReference type="GO" id="GO:0003725">
    <property type="term" value="F:double-stranded RNA binding"/>
    <property type="evidence" value="ECO:0007669"/>
    <property type="project" value="InterPro"/>
</dbReference>
<organism evidence="13 14">
    <name type="scientific">Phorcysia thermohydrogeniphila</name>
    <dbReference type="NCBI Taxonomy" id="936138"/>
    <lineage>
        <taxon>Bacteria</taxon>
        <taxon>Pseudomonadati</taxon>
        <taxon>Aquificota</taxon>
        <taxon>Aquificia</taxon>
        <taxon>Desulfurobacteriales</taxon>
        <taxon>Desulfurobacteriaceae</taxon>
        <taxon>Phorcysia</taxon>
    </lineage>
</organism>